<proteinExistence type="predicted"/>
<accession>A0A402DLX4</accession>
<dbReference type="RefSeq" id="WP_130779760.1">
    <property type="nucleotide sequence ID" value="NZ_BIMR01000012.1"/>
</dbReference>
<dbReference type="Proteomes" id="UP000289954">
    <property type="component" value="Unassembled WGS sequence"/>
</dbReference>
<evidence type="ECO:0000313" key="2">
    <source>
        <dbReference type="Proteomes" id="UP000289954"/>
    </source>
</evidence>
<evidence type="ECO:0000313" key="1">
    <source>
        <dbReference type="EMBL" id="GCE75139.1"/>
    </source>
</evidence>
<dbReference type="SUPFAM" id="SSF56801">
    <property type="entry name" value="Acetyl-CoA synthetase-like"/>
    <property type="match status" value="1"/>
</dbReference>
<gene>
    <name evidence="1" type="ORF">CBZ_01950</name>
</gene>
<keyword evidence="2" id="KW-1185">Reference proteome</keyword>
<organism evidence="1 2">
    <name type="scientific">Cellulomonas biazotea</name>
    <dbReference type="NCBI Taxonomy" id="1709"/>
    <lineage>
        <taxon>Bacteria</taxon>
        <taxon>Bacillati</taxon>
        <taxon>Actinomycetota</taxon>
        <taxon>Actinomycetes</taxon>
        <taxon>Micrococcales</taxon>
        <taxon>Cellulomonadaceae</taxon>
        <taxon>Cellulomonas</taxon>
    </lineage>
</organism>
<dbReference type="Gene3D" id="3.40.50.12780">
    <property type="entry name" value="N-terminal domain of ligase-like"/>
    <property type="match status" value="1"/>
</dbReference>
<dbReference type="InterPro" id="IPR042099">
    <property type="entry name" value="ANL_N_sf"/>
</dbReference>
<dbReference type="AlphaFoldDB" id="A0A402DLX4"/>
<name>A0A402DLX4_9CELL</name>
<protein>
    <recommendedName>
        <fullName evidence="3">Coenzyme F390 synthetase</fullName>
    </recommendedName>
</protein>
<dbReference type="PANTHER" id="PTHR36932:SF1">
    <property type="entry name" value="CAPSULAR POLYSACCHARIDE BIOSYNTHESIS PROTEIN"/>
    <property type="match status" value="1"/>
</dbReference>
<evidence type="ECO:0008006" key="3">
    <source>
        <dbReference type="Google" id="ProtNLM"/>
    </source>
</evidence>
<reference evidence="1 2" key="1">
    <citation type="submission" date="2019-01" db="EMBL/GenBank/DDBJ databases">
        <title>Draft genome sequence of Cellulomonas takizawaensis strain TKZ-21.</title>
        <authorList>
            <person name="Yamamura H."/>
            <person name="Hayashi T."/>
            <person name="Hamada M."/>
            <person name="Serisawa Y."/>
            <person name="Matsuyama K."/>
            <person name="Nakagawa Y."/>
            <person name="Otoguro M."/>
            <person name="Yanagida F."/>
            <person name="Hayakawa M."/>
        </authorList>
    </citation>
    <scope>NUCLEOTIDE SEQUENCE [LARGE SCALE GENOMIC DNA]</scope>
    <source>
        <strain evidence="1 2">NBRC12680</strain>
    </source>
</reference>
<dbReference type="PANTHER" id="PTHR36932">
    <property type="entry name" value="CAPSULAR POLYSACCHARIDE BIOSYNTHESIS PROTEIN"/>
    <property type="match status" value="1"/>
</dbReference>
<dbReference type="EMBL" id="BIMR01000012">
    <property type="protein sequence ID" value="GCE75139.1"/>
    <property type="molecule type" value="Genomic_DNA"/>
</dbReference>
<comment type="caution">
    <text evidence="1">The sequence shown here is derived from an EMBL/GenBank/DDBJ whole genome shotgun (WGS) entry which is preliminary data.</text>
</comment>
<dbReference type="OrthoDB" id="580775at2"/>
<sequence length="449" mass="49427">MDVEVLVRALAERRRLAHRDRWSREQVRVYRQARLAELRRWAVTRSTFYERHHAGLVDAPLSELPPVTKPMLMDAFDDVLTTRDMTLAAIEERLRRLSDSSGDPGARWRRRWRTAATAGTTGVRAVLVWNEREWATVLASYARATVWAGTPTGLRPVRMAVVSSRNPTHQSAVVAASAHSPLIRSLRLDATAPLSETVSALNAFAPEVLVGYSSALRPLALAQIEGSLHIRPRAVMSASEVLSESAARVMTTAWTRAPFDVYAATETAGIASTCEHGRRHLYDDLVIVEPVDAAGAPVPMGTTGARLLVTVLFSRTVPLIRYELSDRVAIGSGDCPCGRPYRLLETLEGRAEDALSAAGRTHAGDLTGLLRNVVEQFPVDMWQLAETAPDEIRVLVVPHGGDALVVDEIRRRLEARPELHGHRVRVDEVATLPRTPLGKAPLRRSPPGR</sequence>
<dbReference type="InterPro" id="IPR053158">
    <property type="entry name" value="CapK_Type1_Caps_Biosynth"/>
</dbReference>